<dbReference type="AlphaFoldDB" id="A0A1Z5IMH4"/>
<evidence type="ECO:0000313" key="1">
    <source>
        <dbReference type="EMBL" id="GAX02967.1"/>
    </source>
</evidence>
<sequence>MYYFMNVVAAHVKTPAMSHSKKHFKIKIQEFKEEAASDPNSLLDISVESVPEWVMDAAPIYTIGQESFLIETGGKLVMQLTIFELKDRQYADSLIEKLNDECIVVN</sequence>
<dbReference type="Proteomes" id="UP000198430">
    <property type="component" value="Unassembled WGS sequence"/>
</dbReference>
<gene>
    <name evidence="1" type="ORF">IWT140_00565</name>
</gene>
<keyword evidence="2" id="KW-1185">Reference proteome</keyword>
<comment type="caution">
    <text evidence="1">The sequence shown here is derived from an EMBL/GenBank/DDBJ whole genome shotgun (WGS) entry which is preliminary data.</text>
</comment>
<accession>A0A1Z5IMH4</accession>
<reference evidence="1 2" key="1">
    <citation type="submission" date="2015-11" db="EMBL/GenBank/DDBJ databases">
        <title>Draft genome sequences of new species of the genus Lactobacillus isolated from orchardgrass silage.</title>
        <authorList>
            <person name="Tohno M."/>
            <person name="Tanizawa Y."/>
            <person name="Arita M."/>
        </authorList>
    </citation>
    <scope>NUCLEOTIDE SEQUENCE [LARGE SCALE GENOMIC DNA]</scope>
    <source>
        <strain evidence="1 2">IWT140</strain>
    </source>
</reference>
<dbReference type="EMBL" id="BCMH01000002">
    <property type="protein sequence ID" value="GAX02967.1"/>
    <property type="molecule type" value="Genomic_DNA"/>
</dbReference>
<protein>
    <submittedName>
        <fullName evidence="1">Uncharacterized protein</fullName>
    </submittedName>
</protein>
<name>A0A1Z5IMH4_9LACO</name>
<evidence type="ECO:0000313" key="2">
    <source>
        <dbReference type="Proteomes" id="UP000198430"/>
    </source>
</evidence>
<proteinExistence type="predicted"/>
<organism evidence="1 2">
    <name type="scientific">Secundilactobacillus pentosiphilus</name>
    <dbReference type="NCBI Taxonomy" id="1714682"/>
    <lineage>
        <taxon>Bacteria</taxon>
        <taxon>Bacillati</taxon>
        <taxon>Bacillota</taxon>
        <taxon>Bacilli</taxon>
        <taxon>Lactobacillales</taxon>
        <taxon>Lactobacillaceae</taxon>
        <taxon>Secundilactobacillus</taxon>
    </lineage>
</organism>